<sequence length="273" mass="31223">MTPTDLVASSTTVTILTHEEFTAKHPHPPIPYRVTMKDIDRNRELVPDRQRDSTNDRHETFIIIQRAPLNYRVQLPKIDVVRLNALRNPSQPSEESTDNVSEQSEDASETIETKGTEEHIRRMFHQVREKLRKRITLKKKSDPGMFVVPCLIIGIDYPSALCDTGSSVSILPKRNFRGIIRNLDVQIGNALVPVDFHCPRHQAQLEFFSTTWVSLHCYCTCPAVPEATSKLNYYAHQILQAWSVQSAKKCAPHRSTAPPVHRSISVNHRRPRH</sequence>
<reference evidence="2" key="1">
    <citation type="submission" date="2019-12" db="EMBL/GenBank/DDBJ databases">
        <title>Genome sequencing and annotation of Brassica cretica.</title>
        <authorList>
            <person name="Studholme D.J."/>
            <person name="Sarris P."/>
        </authorList>
    </citation>
    <scope>NUCLEOTIDE SEQUENCE</scope>
    <source>
        <strain evidence="2">PFS-109/04</strain>
        <tissue evidence="2">Leaf</tissue>
    </source>
</reference>
<gene>
    <name evidence="2" type="ORF">F2Q69_00059457</name>
</gene>
<proteinExistence type="predicted"/>
<dbReference type="EMBL" id="QGKX02000095">
    <property type="protein sequence ID" value="KAF3572696.1"/>
    <property type="molecule type" value="Genomic_DNA"/>
</dbReference>
<feature type="region of interest" description="Disordered" evidence="1">
    <location>
        <begin position="252"/>
        <end position="273"/>
    </location>
</feature>
<accession>A0A8S9RJ32</accession>
<comment type="caution">
    <text evidence="2">The sequence shown here is derived from an EMBL/GenBank/DDBJ whole genome shotgun (WGS) entry which is preliminary data.</text>
</comment>
<dbReference type="Proteomes" id="UP000712600">
    <property type="component" value="Unassembled WGS sequence"/>
</dbReference>
<feature type="compositionally biased region" description="Polar residues" evidence="1">
    <location>
        <begin position="88"/>
        <end position="102"/>
    </location>
</feature>
<feature type="region of interest" description="Disordered" evidence="1">
    <location>
        <begin position="88"/>
        <end position="113"/>
    </location>
</feature>
<organism evidence="2 3">
    <name type="scientific">Brassica cretica</name>
    <name type="common">Mustard</name>
    <dbReference type="NCBI Taxonomy" id="69181"/>
    <lineage>
        <taxon>Eukaryota</taxon>
        <taxon>Viridiplantae</taxon>
        <taxon>Streptophyta</taxon>
        <taxon>Embryophyta</taxon>
        <taxon>Tracheophyta</taxon>
        <taxon>Spermatophyta</taxon>
        <taxon>Magnoliopsida</taxon>
        <taxon>eudicotyledons</taxon>
        <taxon>Gunneridae</taxon>
        <taxon>Pentapetalae</taxon>
        <taxon>rosids</taxon>
        <taxon>malvids</taxon>
        <taxon>Brassicales</taxon>
        <taxon>Brassicaceae</taxon>
        <taxon>Brassiceae</taxon>
        <taxon>Brassica</taxon>
    </lineage>
</organism>
<evidence type="ECO:0008006" key="4">
    <source>
        <dbReference type="Google" id="ProtNLM"/>
    </source>
</evidence>
<evidence type="ECO:0000313" key="3">
    <source>
        <dbReference type="Proteomes" id="UP000712600"/>
    </source>
</evidence>
<evidence type="ECO:0000313" key="2">
    <source>
        <dbReference type="EMBL" id="KAF3572696.1"/>
    </source>
</evidence>
<name>A0A8S9RJ32_BRACR</name>
<dbReference type="AlphaFoldDB" id="A0A8S9RJ32"/>
<evidence type="ECO:0000256" key="1">
    <source>
        <dbReference type="SAM" id="MobiDB-lite"/>
    </source>
</evidence>
<protein>
    <recommendedName>
        <fullName evidence="4">Aspartic peptidase DDI1-type domain-containing protein</fullName>
    </recommendedName>
</protein>